<dbReference type="Proteomes" id="UP000008842">
    <property type="component" value="Chromosome"/>
</dbReference>
<dbReference type="BioCyc" id="PGIN431947:G1G2V-1029-MONOMER"/>
<protein>
    <submittedName>
        <fullName evidence="1">Uncharacterized protein</fullName>
    </submittedName>
</protein>
<gene>
    <name evidence="1" type="ordered locus">PGN_0928</name>
</gene>
<sequence>MTTLTHDLTRHLRALRQTLSQDKKPIGFFISAGCPLSVPMPEGEWPLIPDMKQLSEYVSSKLSKLPNEQTAFDRLIKELESADKDKNNLEDVLSFVRSLKSVACGGGEVRGLKEQELIELEISICKHIIEKVRRDLPNKETPYHRFAKWISAIDRDRPVEIFTTNYDLLMEQALEELSIPYFDGFVGSRQSFFDLRSIEDNLMPKHWSRLWKIHGSINWYQKANKEVFRSDMFKDDTDTSFLIYPSHLKYDQSRKMPFLALSDQLSRFLRHPSAALILCGYSFNDEHINDTIVNALKSNPTAIVIALMYGNIKTNTGGESYPRGVEIAQKRHNMSFWTKDEAIIGTNRGKWSKISDSSDDVLHFIKEDGSTSNIYTEIGDFKVFSEFLSSLIGYSGEEEDGK</sequence>
<dbReference type="Pfam" id="PF13289">
    <property type="entry name" value="SIR2_2"/>
    <property type="match status" value="1"/>
</dbReference>
<dbReference type="HOGENOM" id="CLU_052948_0_0_10"/>
<accession>B2RJA2</accession>
<dbReference type="OrthoDB" id="9808492at2"/>
<reference evidence="1 2" key="1">
    <citation type="journal article" date="2008" name="DNA Res.">
        <title>Determination of the genome sequence of Porphyromonas gingivalis strain ATCC 33277 and genomic comparison with strain W83 revealed extensive genome rearrangements in P. gingivalis.</title>
        <authorList>
            <person name="Naito M."/>
            <person name="Hirakawa H."/>
            <person name="Yamashita A."/>
            <person name="Ohara N."/>
            <person name="Shoji M."/>
            <person name="Yukitake H."/>
            <person name="Nakayama K."/>
            <person name="Toh H."/>
            <person name="Yoshimura F."/>
            <person name="Kuhara S."/>
            <person name="Hattori M."/>
            <person name="Hayashi T."/>
            <person name="Nakayama K."/>
        </authorList>
    </citation>
    <scope>NUCLEOTIDE SEQUENCE [LARGE SCALE GENOMIC DNA]</scope>
    <source>
        <strain evidence="2">ATCC 33277 / DSM 20709 / CIP 103683 / JCM 12257 / NCTC 11834 / 2561</strain>
    </source>
</reference>
<dbReference type="eggNOG" id="ENOG502Z924">
    <property type="taxonomic scope" value="Bacteria"/>
</dbReference>
<dbReference type="KEGG" id="pgn:PGN_0928"/>
<organism evidence="1 2">
    <name type="scientific">Porphyromonas gingivalis (strain ATCC 33277 / DSM 20709 / CIP 103683 / JCM 12257 / NCTC 11834 / 2561)</name>
    <dbReference type="NCBI Taxonomy" id="431947"/>
    <lineage>
        <taxon>Bacteria</taxon>
        <taxon>Pseudomonadati</taxon>
        <taxon>Bacteroidota</taxon>
        <taxon>Bacteroidia</taxon>
        <taxon>Bacteroidales</taxon>
        <taxon>Porphyromonadaceae</taxon>
        <taxon>Porphyromonas</taxon>
    </lineage>
</organism>
<evidence type="ECO:0000313" key="2">
    <source>
        <dbReference type="Proteomes" id="UP000008842"/>
    </source>
</evidence>
<dbReference type="AlphaFoldDB" id="B2RJA2"/>
<dbReference type="RefSeq" id="WP_012457888.1">
    <property type="nucleotide sequence ID" value="NZ_CP025930.1"/>
</dbReference>
<evidence type="ECO:0000313" key="1">
    <source>
        <dbReference type="EMBL" id="BAG33447.1"/>
    </source>
</evidence>
<dbReference type="EMBL" id="AP009380">
    <property type="protein sequence ID" value="BAG33447.1"/>
    <property type="molecule type" value="Genomic_DNA"/>
</dbReference>
<proteinExistence type="predicted"/>
<name>B2RJA2_PORG3</name>